<accession>A0A451D2V7</accession>
<dbReference type="GO" id="GO:0016226">
    <property type="term" value="P:iron-sulfur cluster assembly"/>
    <property type="evidence" value="ECO:0007669"/>
    <property type="project" value="TreeGrafter"/>
</dbReference>
<dbReference type="PANTHER" id="PTHR22602:SF0">
    <property type="entry name" value="TRANSFERASE CAF17, MITOCHONDRIAL-RELATED"/>
    <property type="match status" value="1"/>
</dbReference>
<dbReference type="Pfam" id="PF21130">
    <property type="entry name" value="YgfZ_barrel"/>
    <property type="match status" value="1"/>
</dbReference>
<dbReference type="InterPro" id="IPR045179">
    <property type="entry name" value="YgfZ/GcvT"/>
</dbReference>
<dbReference type="GO" id="GO:0009451">
    <property type="term" value="P:RNA modification"/>
    <property type="evidence" value="ECO:0007669"/>
    <property type="project" value="InterPro"/>
</dbReference>
<feature type="binding site" evidence="4">
    <location>
        <position position="27"/>
    </location>
    <ligand>
        <name>folate</name>
        <dbReference type="ChEBI" id="CHEBI:62501"/>
    </ligand>
</feature>
<gene>
    <name evidence="6" type="primary">ygfZ</name>
    <name evidence="6" type="ORF">ERCICUMA2628_484</name>
</gene>
<comment type="similarity">
    <text evidence="4">Belongs to the tRNA-modifying YgfZ family.</text>
</comment>
<evidence type="ECO:0000313" key="6">
    <source>
        <dbReference type="EMBL" id="VFP79981.1"/>
    </source>
</evidence>
<evidence type="ECO:0000256" key="1">
    <source>
        <dbReference type="ARBA" id="ARBA00022490"/>
    </source>
</evidence>
<dbReference type="InterPro" id="IPR029043">
    <property type="entry name" value="GcvT/YgfZ_C"/>
</dbReference>
<sequence length="333" mass="38279">MCMFTFPEQSLVESKKLPLTLISLEKWGLVNIYGSDRVRYLHSQVTLDVHNLLKTQYGYAAHCNASGKMWSNICLFHRGHQITYIERRSLRDQQLHELKKYAIFSNVMLSLDDEFTLLGVAGAQSRNALKKIFDLLPNAMSPVIQQENSTILWFPQPIERFILVVQKQNAPLIIENFKNKAQFNNSQQWMLMDIESGIPIIDLETSGRFLPQATNLQALGAINFKKGCYIGQEVISRSTFRNTNQRALYWLSGTAIKIPKTNDALEIKINDHWKRTGIILAVCQINPHKIWVQAILNKNLTPNQVLRVYGDKDSQLKIKKLPYNIHSITLHPH</sequence>
<dbReference type="GO" id="GO:0008033">
    <property type="term" value="P:tRNA processing"/>
    <property type="evidence" value="ECO:0007669"/>
    <property type="project" value="UniProtKB-UniRule"/>
</dbReference>
<name>A0A451D2V7_9GAMM</name>
<evidence type="ECO:0000313" key="7">
    <source>
        <dbReference type="Proteomes" id="UP000294412"/>
    </source>
</evidence>
<dbReference type="InterPro" id="IPR023758">
    <property type="entry name" value="tRNA-modifying_YgfZ"/>
</dbReference>
<reference evidence="6 7" key="1">
    <citation type="submission" date="2019-02" db="EMBL/GenBank/DDBJ databases">
        <authorList>
            <person name="Manzano-Marin A."/>
            <person name="Manzano-Marin A."/>
        </authorList>
    </citation>
    <scope>NUCLEOTIDE SEQUENCE [LARGE SCALE GENOMIC DNA]</scope>
    <source>
        <strain evidence="6 7">ErCicuneomaculata</strain>
    </source>
</reference>
<proteinExistence type="inferred from homology"/>
<dbReference type="Gene3D" id="3.30.70.1400">
    <property type="entry name" value="Aminomethyltransferase beta-barrel domains"/>
    <property type="match status" value="1"/>
</dbReference>
<dbReference type="GO" id="GO:0005737">
    <property type="term" value="C:cytoplasm"/>
    <property type="evidence" value="ECO:0007669"/>
    <property type="project" value="UniProtKB-SubCell"/>
</dbReference>
<dbReference type="GO" id="GO:0005542">
    <property type="term" value="F:folic acid binding"/>
    <property type="evidence" value="ECO:0007669"/>
    <property type="project" value="UniProtKB-UniRule"/>
</dbReference>
<dbReference type="NCBIfam" id="NF007110">
    <property type="entry name" value="PRK09559.1"/>
    <property type="match status" value="1"/>
</dbReference>
<feature type="domain" description="tRNA-modifying protein YgfZ-like beta-barrel" evidence="5">
    <location>
        <begin position="244"/>
        <end position="311"/>
    </location>
</feature>
<dbReference type="Gene3D" id="2.40.30.160">
    <property type="match status" value="1"/>
</dbReference>
<keyword evidence="3 4" id="KW-0290">Folate-binding</keyword>
<comment type="function">
    <text evidence="4">Folate-binding protein involved in regulating the level of ATP-DnaA and in the modification of some tRNAs. It is probably a key factor in regulatory networks that act via tRNA modification, such as initiation of chromosomal replication.</text>
</comment>
<evidence type="ECO:0000259" key="5">
    <source>
        <dbReference type="Pfam" id="PF21130"/>
    </source>
</evidence>
<dbReference type="Proteomes" id="UP000294412">
    <property type="component" value="Chromosome"/>
</dbReference>
<dbReference type="InterPro" id="IPR048451">
    <property type="entry name" value="YgfZ_barrel"/>
</dbReference>
<evidence type="ECO:0000256" key="4">
    <source>
        <dbReference type="HAMAP-Rule" id="MF_01175"/>
    </source>
</evidence>
<dbReference type="RefSeq" id="WP_157993668.1">
    <property type="nucleotide sequence ID" value="NZ_LR217703.1"/>
</dbReference>
<evidence type="ECO:0000256" key="3">
    <source>
        <dbReference type="ARBA" id="ARBA00022954"/>
    </source>
</evidence>
<dbReference type="OrthoDB" id="9796287at2"/>
<dbReference type="PANTHER" id="PTHR22602">
    <property type="entry name" value="TRANSFERASE CAF17, MITOCHONDRIAL-RELATED"/>
    <property type="match status" value="1"/>
</dbReference>
<dbReference type="SUPFAM" id="SSF103025">
    <property type="entry name" value="Folate-binding domain"/>
    <property type="match status" value="1"/>
</dbReference>
<dbReference type="InterPro" id="IPR017703">
    <property type="entry name" value="YgfZ/GCV_T_CS"/>
</dbReference>
<organism evidence="6 7">
    <name type="scientific">Candidatus Erwinia haradaeae</name>
    <dbReference type="NCBI Taxonomy" id="1922217"/>
    <lineage>
        <taxon>Bacteria</taxon>
        <taxon>Pseudomonadati</taxon>
        <taxon>Pseudomonadota</taxon>
        <taxon>Gammaproteobacteria</taxon>
        <taxon>Enterobacterales</taxon>
        <taxon>Erwiniaceae</taxon>
        <taxon>Erwinia</taxon>
    </lineage>
</organism>
<evidence type="ECO:0000256" key="2">
    <source>
        <dbReference type="ARBA" id="ARBA00022694"/>
    </source>
</evidence>
<dbReference type="Gene3D" id="3.30.70.1630">
    <property type="match status" value="1"/>
</dbReference>
<keyword evidence="1 4" id="KW-0963">Cytoplasm</keyword>
<dbReference type="EMBL" id="LR217703">
    <property type="protein sequence ID" value="VFP79981.1"/>
    <property type="molecule type" value="Genomic_DNA"/>
</dbReference>
<protein>
    <recommendedName>
        <fullName evidence="4">tRNA-modifying protein YgfZ</fullName>
    </recommendedName>
</protein>
<feature type="binding site" evidence="4">
    <location>
        <position position="189"/>
    </location>
    <ligand>
        <name>folate</name>
        <dbReference type="ChEBI" id="CHEBI:62501"/>
    </ligand>
</feature>
<dbReference type="AlphaFoldDB" id="A0A451D2V7"/>
<dbReference type="HAMAP" id="MF_01175">
    <property type="entry name" value="tRNA_modifying_YgfZ"/>
    <property type="match status" value="1"/>
</dbReference>
<dbReference type="NCBIfam" id="TIGR03317">
    <property type="entry name" value="ygfZ_signature"/>
    <property type="match status" value="1"/>
</dbReference>
<comment type="subcellular location">
    <subcellularLocation>
        <location evidence="4">Cytoplasm</location>
    </subcellularLocation>
</comment>
<dbReference type="SUPFAM" id="SSF101790">
    <property type="entry name" value="Aminomethyltransferase beta-barrel domain"/>
    <property type="match status" value="1"/>
</dbReference>
<keyword evidence="2 4" id="KW-0819">tRNA processing</keyword>